<protein>
    <submittedName>
        <fullName evidence="3">Enoyl-[acyl-carrier protein] reductase I</fullName>
    </submittedName>
</protein>
<dbReference type="PANTHER" id="PTHR43477:SF1">
    <property type="entry name" value="DIHYDROANTICAPSIN 7-DEHYDROGENASE"/>
    <property type="match status" value="1"/>
</dbReference>
<name>A0A1M5ILJ7_9FLAO</name>
<dbReference type="Proteomes" id="UP000184532">
    <property type="component" value="Unassembled WGS sequence"/>
</dbReference>
<dbReference type="EMBL" id="FQWL01000001">
    <property type="protein sequence ID" value="SHG29141.1"/>
    <property type="molecule type" value="Genomic_DNA"/>
</dbReference>
<dbReference type="RefSeq" id="WP_073176572.1">
    <property type="nucleotide sequence ID" value="NZ_FQWL01000001.1"/>
</dbReference>
<dbReference type="STRING" id="570519.SAMN04488116_0790"/>
<keyword evidence="4" id="KW-1185">Reference proteome</keyword>
<keyword evidence="2" id="KW-0560">Oxidoreductase</keyword>
<dbReference type="InterPro" id="IPR036291">
    <property type="entry name" value="NAD(P)-bd_dom_sf"/>
</dbReference>
<evidence type="ECO:0000313" key="3">
    <source>
        <dbReference type="EMBL" id="SHG29141.1"/>
    </source>
</evidence>
<proteinExistence type="inferred from homology"/>
<comment type="similarity">
    <text evidence="1">Belongs to the short-chain dehydrogenases/reductases (SDR) family.</text>
</comment>
<evidence type="ECO:0000313" key="4">
    <source>
        <dbReference type="Proteomes" id="UP000184532"/>
    </source>
</evidence>
<dbReference type="OrthoDB" id="9803333at2"/>
<reference evidence="4" key="1">
    <citation type="submission" date="2016-11" db="EMBL/GenBank/DDBJ databases">
        <authorList>
            <person name="Varghese N."/>
            <person name="Submissions S."/>
        </authorList>
    </citation>
    <scope>NUCLEOTIDE SEQUENCE [LARGE SCALE GENOMIC DNA]</scope>
    <source>
        <strain evidence="4">DSM 22638</strain>
    </source>
</reference>
<evidence type="ECO:0000256" key="1">
    <source>
        <dbReference type="ARBA" id="ARBA00006484"/>
    </source>
</evidence>
<dbReference type="Gene3D" id="3.40.50.720">
    <property type="entry name" value="NAD(P)-binding Rossmann-like Domain"/>
    <property type="match status" value="2"/>
</dbReference>
<dbReference type="GO" id="GO:0016491">
    <property type="term" value="F:oxidoreductase activity"/>
    <property type="evidence" value="ECO:0007669"/>
    <property type="project" value="UniProtKB-KW"/>
</dbReference>
<sequence>MQNSSKWALVLGGSSGLGLATAEKLGKHGFNLIIVHRDRKSDMEEIQHSFQRIASYGIQLVSYNKDAVNPETRRELIEEVRKLTADKAISVVVHSIAKGNVKPMLGQDSFLLTGQDFRITIDAMAISLYDWVRDLVYAEAMALDTRIIAFTSEGNTRAIRNYAAVSAAKTALEAIVRNIALEFATMGIKANCIQAGVTDTKSLRMIPNSETIKKAALLRNPNNRLTSPEDVANAAYLLTLDEAKWITGTVIKVDGGESLQ</sequence>
<dbReference type="InterPro" id="IPR002347">
    <property type="entry name" value="SDR_fam"/>
</dbReference>
<dbReference type="SUPFAM" id="SSF51735">
    <property type="entry name" value="NAD(P)-binding Rossmann-fold domains"/>
    <property type="match status" value="1"/>
</dbReference>
<dbReference type="InterPro" id="IPR051122">
    <property type="entry name" value="SDR_DHRS6-like"/>
</dbReference>
<dbReference type="SMR" id="A0A1M5ILJ7"/>
<dbReference type="Pfam" id="PF13561">
    <property type="entry name" value="adh_short_C2"/>
    <property type="match status" value="1"/>
</dbReference>
<organism evidence="3 4">
    <name type="scientific">Flagellimonas flava</name>
    <dbReference type="NCBI Taxonomy" id="570519"/>
    <lineage>
        <taxon>Bacteria</taxon>
        <taxon>Pseudomonadati</taxon>
        <taxon>Bacteroidota</taxon>
        <taxon>Flavobacteriia</taxon>
        <taxon>Flavobacteriales</taxon>
        <taxon>Flavobacteriaceae</taxon>
        <taxon>Flagellimonas</taxon>
    </lineage>
</organism>
<dbReference type="PANTHER" id="PTHR43477">
    <property type="entry name" value="DIHYDROANTICAPSIN 7-DEHYDROGENASE"/>
    <property type="match status" value="1"/>
</dbReference>
<dbReference type="AlphaFoldDB" id="A0A1M5ILJ7"/>
<evidence type="ECO:0000256" key="2">
    <source>
        <dbReference type="ARBA" id="ARBA00023002"/>
    </source>
</evidence>
<gene>
    <name evidence="3" type="ORF">SAMN04488116_0790</name>
</gene>
<accession>A0A1M5ILJ7</accession>
<dbReference type="PRINTS" id="PR00081">
    <property type="entry name" value="GDHRDH"/>
</dbReference>